<dbReference type="FunFam" id="3.30.300.70:FF:000001">
    <property type="entry name" value="Ribosome maturation factor RimP"/>
    <property type="match status" value="1"/>
</dbReference>
<evidence type="ECO:0000256" key="1">
    <source>
        <dbReference type="ARBA" id="ARBA00022490"/>
    </source>
</evidence>
<keyword evidence="1 3" id="KW-0963">Cytoplasm</keyword>
<dbReference type="InterPro" id="IPR003728">
    <property type="entry name" value="Ribosome_maturation_RimP"/>
</dbReference>
<dbReference type="InterPro" id="IPR036847">
    <property type="entry name" value="RimP_C_sf"/>
</dbReference>
<feature type="domain" description="Ribosome maturation factor RimP C-terminal" evidence="5">
    <location>
        <begin position="90"/>
        <end position="156"/>
    </location>
</feature>
<dbReference type="Gene3D" id="2.30.30.180">
    <property type="entry name" value="Ribosome maturation factor RimP, C-terminal domain"/>
    <property type="match status" value="1"/>
</dbReference>
<reference evidence="6 7" key="1">
    <citation type="journal article" date="2010" name="Stand. Genomic Sci.">
        <title>Complete genome sequence of Aminobacterium colombiense type strain (ALA-1).</title>
        <authorList>
            <person name="Chertkov O."/>
            <person name="Sikorski J."/>
            <person name="Brambilla E."/>
            <person name="Lapidus A."/>
            <person name="Copeland A."/>
            <person name="Glavina Del Rio T."/>
            <person name="Nolan M."/>
            <person name="Lucas S."/>
            <person name="Tice H."/>
            <person name="Cheng J.F."/>
            <person name="Han C."/>
            <person name="Detter J.C."/>
            <person name="Bruce D."/>
            <person name="Tapia R."/>
            <person name="Goodwin L."/>
            <person name="Pitluck S."/>
            <person name="Liolios K."/>
            <person name="Ivanova N."/>
            <person name="Mavromatis K."/>
            <person name="Ovchinnikova G."/>
            <person name="Pati A."/>
            <person name="Chen A."/>
            <person name="Palaniappan K."/>
            <person name="Land M."/>
            <person name="Hauser L."/>
            <person name="Chang Y.J."/>
            <person name="Jeffries C.D."/>
            <person name="Spring S."/>
            <person name="Rohde M."/>
            <person name="Goker M."/>
            <person name="Bristow J."/>
            <person name="Eisen J.A."/>
            <person name="Markowitz V."/>
            <person name="Hugenholtz P."/>
            <person name="Kyrpides N.C."/>
            <person name="Klenk H.P."/>
        </authorList>
    </citation>
    <scope>NUCLEOTIDE SEQUENCE [LARGE SCALE GENOMIC DNA]</scope>
    <source>
        <strain evidence="7">DSM 12261 / ALA-1</strain>
    </source>
</reference>
<keyword evidence="7" id="KW-1185">Reference proteome</keyword>
<dbReference type="EMBL" id="CP001997">
    <property type="protein sequence ID" value="ADE57101.1"/>
    <property type="molecule type" value="Genomic_DNA"/>
</dbReference>
<evidence type="ECO:0000259" key="4">
    <source>
        <dbReference type="Pfam" id="PF02576"/>
    </source>
</evidence>
<evidence type="ECO:0000313" key="7">
    <source>
        <dbReference type="Proteomes" id="UP000002366"/>
    </source>
</evidence>
<dbReference type="SUPFAM" id="SSF75420">
    <property type="entry name" value="YhbC-like, N-terminal domain"/>
    <property type="match status" value="1"/>
</dbReference>
<organism evidence="6 7">
    <name type="scientific">Aminobacterium colombiense (strain DSM 12261 / ALA-1)</name>
    <dbReference type="NCBI Taxonomy" id="572547"/>
    <lineage>
        <taxon>Bacteria</taxon>
        <taxon>Thermotogati</taxon>
        <taxon>Synergistota</taxon>
        <taxon>Synergistia</taxon>
        <taxon>Synergistales</taxon>
        <taxon>Aminobacteriaceae</taxon>
        <taxon>Aminobacterium</taxon>
    </lineage>
</organism>
<comment type="function">
    <text evidence="3">Required for maturation of 30S ribosomal subunits.</text>
</comment>
<dbReference type="HOGENOM" id="CLU_070525_2_2_0"/>
<dbReference type="STRING" id="572547.Amico_0976"/>
<dbReference type="eggNOG" id="COG0779">
    <property type="taxonomic scope" value="Bacteria"/>
</dbReference>
<dbReference type="InterPro" id="IPR028998">
    <property type="entry name" value="RimP_C"/>
</dbReference>
<gene>
    <name evidence="3" type="primary">rimP</name>
    <name evidence="6" type="ordered locus">Amico_0976</name>
</gene>
<evidence type="ECO:0000256" key="2">
    <source>
        <dbReference type="ARBA" id="ARBA00022517"/>
    </source>
</evidence>
<proteinExistence type="inferred from homology"/>
<dbReference type="RefSeq" id="WP_013048364.1">
    <property type="nucleotide sequence ID" value="NC_014011.1"/>
</dbReference>
<protein>
    <recommendedName>
        <fullName evidence="3">Ribosome maturation factor RimP</fullName>
    </recommendedName>
</protein>
<dbReference type="Proteomes" id="UP000002366">
    <property type="component" value="Chromosome"/>
</dbReference>
<evidence type="ECO:0000259" key="5">
    <source>
        <dbReference type="Pfam" id="PF17384"/>
    </source>
</evidence>
<keyword evidence="2 3" id="KW-0690">Ribosome biogenesis</keyword>
<dbReference type="InterPro" id="IPR035956">
    <property type="entry name" value="RimP_N_sf"/>
</dbReference>
<dbReference type="Pfam" id="PF17384">
    <property type="entry name" value="DUF150_C"/>
    <property type="match status" value="1"/>
</dbReference>
<dbReference type="Pfam" id="PF02576">
    <property type="entry name" value="RimP_N"/>
    <property type="match status" value="1"/>
</dbReference>
<sequence length="159" mass="17816">MSKPLFDKEKLSASLRQIVESLGYECVGVVFAQESKNLYVKVYIDVLGGITVKDCETVSRSLSRYLDENDSALPDRYFLEVGSAGLDRPLFSLDDYARFAGKKVKIRCQTLVEGRKRFTGTILSVDNATKTVCVQLEESDQKVEIPFASIQKGNLVYDQ</sequence>
<dbReference type="HAMAP" id="MF_01077">
    <property type="entry name" value="RimP"/>
    <property type="match status" value="1"/>
</dbReference>
<dbReference type="KEGG" id="aco:Amico_0976"/>
<dbReference type="Gene3D" id="3.30.300.70">
    <property type="entry name" value="RimP-like superfamily, N-terminal"/>
    <property type="match status" value="1"/>
</dbReference>
<dbReference type="GO" id="GO:0000028">
    <property type="term" value="P:ribosomal small subunit assembly"/>
    <property type="evidence" value="ECO:0007669"/>
    <property type="project" value="TreeGrafter"/>
</dbReference>
<dbReference type="PANTHER" id="PTHR33867">
    <property type="entry name" value="RIBOSOME MATURATION FACTOR RIMP"/>
    <property type="match status" value="1"/>
</dbReference>
<evidence type="ECO:0000256" key="3">
    <source>
        <dbReference type="HAMAP-Rule" id="MF_01077"/>
    </source>
</evidence>
<feature type="domain" description="Ribosome maturation factor RimP N-terminal" evidence="4">
    <location>
        <begin position="15"/>
        <end position="87"/>
    </location>
</feature>
<accession>D5EEW9</accession>
<dbReference type="SUPFAM" id="SSF74942">
    <property type="entry name" value="YhbC-like, C-terminal domain"/>
    <property type="match status" value="1"/>
</dbReference>
<comment type="similarity">
    <text evidence="3">Belongs to the RimP family.</text>
</comment>
<dbReference type="GO" id="GO:0005829">
    <property type="term" value="C:cytosol"/>
    <property type="evidence" value="ECO:0007669"/>
    <property type="project" value="TreeGrafter"/>
</dbReference>
<evidence type="ECO:0000313" key="6">
    <source>
        <dbReference type="EMBL" id="ADE57101.1"/>
    </source>
</evidence>
<comment type="subcellular location">
    <subcellularLocation>
        <location evidence="3">Cytoplasm</location>
    </subcellularLocation>
</comment>
<dbReference type="GO" id="GO:0006412">
    <property type="term" value="P:translation"/>
    <property type="evidence" value="ECO:0007669"/>
    <property type="project" value="TreeGrafter"/>
</dbReference>
<dbReference type="InterPro" id="IPR028989">
    <property type="entry name" value="RimP_N"/>
</dbReference>
<dbReference type="PANTHER" id="PTHR33867:SF1">
    <property type="entry name" value="RIBOSOME MATURATION FACTOR RIMP"/>
    <property type="match status" value="1"/>
</dbReference>
<name>D5EEW9_AMICL</name>
<dbReference type="AlphaFoldDB" id="D5EEW9"/>
<dbReference type="CDD" id="cd01734">
    <property type="entry name" value="YlxS_C"/>
    <property type="match status" value="1"/>
</dbReference>